<dbReference type="PANTHER" id="PTHR43479:SF11">
    <property type="entry name" value="ACREF_ENVCD OPERON REPRESSOR-RELATED"/>
    <property type="match status" value="1"/>
</dbReference>
<dbReference type="PRINTS" id="PR00455">
    <property type="entry name" value="HTHTETR"/>
</dbReference>
<protein>
    <submittedName>
        <fullName evidence="4">TetR/AcrR family transcriptional regulator</fullName>
    </submittedName>
</protein>
<dbReference type="Proteomes" id="UP000295710">
    <property type="component" value="Unassembled WGS sequence"/>
</dbReference>
<dbReference type="Gene3D" id="1.10.10.60">
    <property type="entry name" value="Homeodomain-like"/>
    <property type="match status" value="1"/>
</dbReference>
<accession>A0A4V2WS83</accession>
<dbReference type="GO" id="GO:0003677">
    <property type="term" value="F:DNA binding"/>
    <property type="evidence" value="ECO:0007669"/>
    <property type="project" value="UniProtKB-UniRule"/>
</dbReference>
<comment type="caution">
    <text evidence="4">The sequence shown here is derived from an EMBL/GenBank/DDBJ whole genome shotgun (WGS) entry which is preliminary data.</text>
</comment>
<evidence type="ECO:0000313" key="4">
    <source>
        <dbReference type="EMBL" id="TDA20550.1"/>
    </source>
</evidence>
<dbReference type="InterPro" id="IPR009057">
    <property type="entry name" value="Homeodomain-like_sf"/>
</dbReference>
<dbReference type="PROSITE" id="PS50977">
    <property type="entry name" value="HTH_TETR_2"/>
    <property type="match status" value="1"/>
</dbReference>
<evidence type="ECO:0000313" key="5">
    <source>
        <dbReference type="Proteomes" id="UP000295710"/>
    </source>
</evidence>
<sequence length="201" mass="23185">MAKKSLEKRNLILERAEQVFSKKGFSAVTMKDIIDACNISRGGIYLYFNSTDEIFMEVIKSHHQTCMQKTKHNIDDVKDFQTVVNAYFENLKQEMINVKGSLKLAMIEFFIAHKAETDNNFFVRAMDGLKAPIVEILSLRKKLQKISYDNLSEAADLVFYWQIGLEEIMLSTNVPIESLYLQIDLMKKLIFTGRLEGVVEK</sequence>
<dbReference type="InterPro" id="IPR050624">
    <property type="entry name" value="HTH-type_Tx_Regulator"/>
</dbReference>
<dbReference type="PROSITE" id="PS01081">
    <property type="entry name" value="HTH_TETR_1"/>
    <property type="match status" value="1"/>
</dbReference>
<dbReference type="SUPFAM" id="SSF46689">
    <property type="entry name" value="Homeodomain-like"/>
    <property type="match status" value="1"/>
</dbReference>
<proteinExistence type="predicted"/>
<reference evidence="4 5" key="1">
    <citation type="journal article" date="2016" name="Nat. Microbiol.">
        <title>The Mouse Intestinal Bacterial Collection (miBC) provides host-specific insight into cultured diversity and functional potential of the gut microbiota.</title>
        <authorList>
            <person name="Lagkouvardos I."/>
            <person name="Pukall R."/>
            <person name="Abt B."/>
            <person name="Foesel B.U."/>
            <person name="Meier-Kolthoff J.P."/>
            <person name="Kumar N."/>
            <person name="Bresciani A."/>
            <person name="Martinez I."/>
            <person name="Just S."/>
            <person name="Ziegler C."/>
            <person name="Brugiroux S."/>
            <person name="Garzetti D."/>
            <person name="Wenning M."/>
            <person name="Bui T.P."/>
            <person name="Wang J."/>
            <person name="Hugenholtz F."/>
            <person name="Plugge C.M."/>
            <person name="Peterson D.A."/>
            <person name="Hornef M.W."/>
            <person name="Baines J.F."/>
            <person name="Smidt H."/>
            <person name="Walter J."/>
            <person name="Kristiansen K."/>
            <person name="Nielsen H.B."/>
            <person name="Haller D."/>
            <person name="Overmann J."/>
            <person name="Stecher B."/>
            <person name="Clavel T."/>
        </authorList>
    </citation>
    <scope>NUCLEOTIDE SEQUENCE [LARGE SCALE GENOMIC DNA]</scope>
    <source>
        <strain evidence="4 5">DSM 28560</strain>
    </source>
</reference>
<keyword evidence="5" id="KW-1185">Reference proteome</keyword>
<evidence type="ECO:0000256" key="1">
    <source>
        <dbReference type="ARBA" id="ARBA00023125"/>
    </source>
</evidence>
<evidence type="ECO:0000259" key="3">
    <source>
        <dbReference type="PROSITE" id="PS50977"/>
    </source>
</evidence>
<dbReference type="AlphaFoldDB" id="A0A4V2WS83"/>
<dbReference type="InterPro" id="IPR001647">
    <property type="entry name" value="HTH_TetR"/>
</dbReference>
<dbReference type="InterPro" id="IPR023772">
    <property type="entry name" value="DNA-bd_HTH_TetR-type_CS"/>
</dbReference>
<dbReference type="Pfam" id="PF00440">
    <property type="entry name" value="TetR_N"/>
    <property type="match status" value="1"/>
</dbReference>
<organism evidence="4 5">
    <name type="scientific">Extibacter muris</name>
    <dbReference type="NCBI Taxonomy" id="1796622"/>
    <lineage>
        <taxon>Bacteria</taxon>
        <taxon>Bacillati</taxon>
        <taxon>Bacillota</taxon>
        <taxon>Clostridia</taxon>
        <taxon>Lachnospirales</taxon>
        <taxon>Lachnospiraceae</taxon>
        <taxon>Extibacter</taxon>
    </lineage>
</organism>
<dbReference type="RefSeq" id="WP_132280420.1">
    <property type="nucleotide sequence ID" value="NZ_JAOBST010000074.1"/>
</dbReference>
<feature type="domain" description="HTH tetR-type" evidence="3">
    <location>
        <begin position="6"/>
        <end position="66"/>
    </location>
</feature>
<evidence type="ECO:0000256" key="2">
    <source>
        <dbReference type="PROSITE-ProRule" id="PRU00335"/>
    </source>
</evidence>
<dbReference type="Gene3D" id="1.10.357.10">
    <property type="entry name" value="Tetracycline Repressor, domain 2"/>
    <property type="match status" value="1"/>
</dbReference>
<keyword evidence="1 2" id="KW-0238">DNA-binding</keyword>
<dbReference type="PANTHER" id="PTHR43479">
    <property type="entry name" value="ACREF/ENVCD OPERON REPRESSOR-RELATED"/>
    <property type="match status" value="1"/>
</dbReference>
<dbReference type="EMBL" id="SMMX01000019">
    <property type="protein sequence ID" value="TDA20550.1"/>
    <property type="molecule type" value="Genomic_DNA"/>
</dbReference>
<gene>
    <name evidence="4" type="ORF">E1963_16630</name>
</gene>
<feature type="DNA-binding region" description="H-T-H motif" evidence="2">
    <location>
        <begin position="29"/>
        <end position="48"/>
    </location>
</feature>
<name>A0A4V2WS83_9FIRM</name>